<keyword evidence="1" id="KW-0472">Membrane</keyword>
<reference evidence="2" key="1">
    <citation type="submission" date="2020-04" db="EMBL/GenBank/DDBJ databases">
        <title>Genome Assembly and Annotation of Botryosphaeria dothidea sdau 11-99, a Latent Pathogen of Apple Fruit Ring Rot in China.</title>
        <authorList>
            <person name="Yu C."/>
            <person name="Diao Y."/>
            <person name="Lu Q."/>
            <person name="Zhao J."/>
            <person name="Cui S."/>
            <person name="Peng C."/>
            <person name="He B."/>
            <person name="Liu H."/>
        </authorList>
    </citation>
    <scope>NUCLEOTIDE SEQUENCE [LARGE SCALE GENOMIC DNA]</scope>
    <source>
        <strain evidence="2">Sdau11-99</strain>
    </source>
</reference>
<proteinExistence type="predicted"/>
<dbReference type="PANTHER" id="PTHR34414:SF1">
    <property type="entry name" value="SUBTILISIN-LIKE SERINE PROTEASE"/>
    <property type="match status" value="1"/>
</dbReference>
<dbReference type="OrthoDB" id="5086500at2759"/>
<dbReference type="PANTHER" id="PTHR34414">
    <property type="entry name" value="HET DOMAIN-CONTAINING PROTEIN-RELATED"/>
    <property type="match status" value="1"/>
</dbReference>
<comment type="caution">
    <text evidence="2">The sequence shown here is derived from an EMBL/GenBank/DDBJ whole genome shotgun (WGS) entry which is preliminary data.</text>
</comment>
<dbReference type="AlphaFoldDB" id="A0A8H4J303"/>
<dbReference type="Pfam" id="PF20246">
    <property type="entry name" value="DUF6601"/>
    <property type="match status" value="1"/>
</dbReference>
<keyword evidence="3" id="KW-1185">Reference proteome</keyword>
<feature type="transmembrane region" description="Helical" evidence="1">
    <location>
        <begin position="274"/>
        <end position="295"/>
    </location>
</feature>
<keyword evidence="1" id="KW-1133">Transmembrane helix</keyword>
<evidence type="ECO:0000313" key="3">
    <source>
        <dbReference type="Proteomes" id="UP000572817"/>
    </source>
</evidence>
<name>A0A8H4J303_9PEZI</name>
<accession>A0A8H4J303</accession>
<dbReference type="Proteomes" id="UP000572817">
    <property type="component" value="Unassembled WGS sequence"/>
</dbReference>
<sequence length="325" mass="37797">MRTDEHVFLDFLPTAPRMPHQPDGSAHLPGYPDLALDNVEPLVAFLTDELECADLDAIADRLWLMSTQSSGNISPLHRQRVKGREIVITEEPKLHLVWFYNKVYVKPLPRYLLSQSFWQDHLLNRAQPLGANHTAILASALGFFRSYAHLIRHESDLRIAQDSALALVPDWVTWDRWCLLRARALTIRDDEVSGRFQFGEIRLTRLNFYCKFLLRKAYYHRTHRQYGDYFASFYPPLLFLFGVVSIMLASMQLLASVEEVEARWCPLMGVFRMFSVAIIAVMFMLLIMFVVLFAFKFGSEWVFALQCRYTLDRGNRGRKTERISP</sequence>
<gene>
    <name evidence="2" type="ORF">GTA08_BOTSDO12562</name>
</gene>
<evidence type="ECO:0008006" key="4">
    <source>
        <dbReference type="Google" id="ProtNLM"/>
    </source>
</evidence>
<dbReference type="InterPro" id="IPR046536">
    <property type="entry name" value="DUF6601"/>
</dbReference>
<protein>
    <recommendedName>
        <fullName evidence="4">Subtilisin-like serine protease protein</fullName>
    </recommendedName>
</protein>
<dbReference type="EMBL" id="WWBZ02000008">
    <property type="protein sequence ID" value="KAF4311774.1"/>
    <property type="molecule type" value="Genomic_DNA"/>
</dbReference>
<organism evidence="2 3">
    <name type="scientific">Botryosphaeria dothidea</name>
    <dbReference type="NCBI Taxonomy" id="55169"/>
    <lineage>
        <taxon>Eukaryota</taxon>
        <taxon>Fungi</taxon>
        <taxon>Dikarya</taxon>
        <taxon>Ascomycota</taxon>
        <taxon>Pezizomycotina</taxon>
        <taxon>Dothideomycetes</taxon>
        <taxon>Dothideomycetes incertae sedis</taxon>
        <taxon>Botryosphaeriales</taxon>
        <taxon>Botryosphaeriaceae</taxon>
        <taxon>Botryosphaeria</taxon>
    </lineage>
</organism>
<evidence type="ECO:0000313" key="2">
    <source>
        <dbReference type="EMBL" id="KAF4311774.1"/>
    </source>
</evidence>
<feature type="transmembrane region" description="Helical" evidence="1">
    <location>
        <begin position="233"/>
        <end position="254"/>
    </location>
</feature>
<evidence type="ECO:0000256" key="1">
    <source>
        <dbReference type="SAM" id="Phobius"/>
    </source>
</evidence>
<keyword evidence="1" id="KW-0812">Transmembrane</keyword>